<dbReference type="EMBL" id="VSSQ01000034">
    <property type="protein sequence ID" value="MPL66790.1"/>
    <property type="molecule type" value="Genomic_DNA"/>
</dbReference>
<comment type="caution">
    <text evidence="3">The sequence shown here is derived from an EMBL/GenBank/DDBJ whole genome shotgun (WGS) entry which is preliminary data.</text>
</comment>
<evidence type="ECO:0000259" key="1">
    <source>
        <dbReference type="Pfam" id="PF12476"/>
    </source>
</evidence>
<evidence type="ECO:0008006" key="4">
    <source>
        <dbReference type="Google" id="ProtNLM"/>
    </source>
</evidence>
<dbReference type="AlphaFoldDB" id="A0A644TIR9"/>
<dbReference type="PANTHER" id="PTHR43581">
    <property type="entry name" value="ATP/GTP PHOSPHATASE"/>
    <property type="match status" value="1"/>
</dbReference>
<proteinExistence type="predicted"/>
<evidence type="ECO:0000313" key="3">
    <source>
        <dbReference type="EMBL" id="MPL66790.1"/>
    </source>
</evidence>
<gene>
    <name evidence="3" type="ORF">SDC9_12478</name>
</gene>
<sequence length="342" mass="37949">MISNLRIQNFKCFVDMSLDIYPITILAGLNSSGKSTVLQAIRMWSKNELLPGYGTEKDLRSSLGGNYKISITCENGEENSFLDFEYPNDEGHDDIPGLQLKQPVYFISASRLGPQTYLPLRVDRTDNHVGEHGEFVVDILKSYLVESGVPEKLRAPGTKVAGLRDNIEGWLRELSPGVRFQHFSTVEADIGRTEFSAHRPTNVGFGLSYVLPIVVSVLSISSDAMKRISPQNTFLPVLLIENPEAHLHPKGQTMMGRFLAYAAACGVQCIIETHSEHVLNGIRLAIKEGSLAPDAAVGYFFAYSFSSEMSTVQPVFFDKHGSCDCWPEGFFDESEKSLMELI</sequence>
<dbReference type="InterPro" id="IPR051396">
    <property type="entry name" value="Bact_Antivir_Def_Nuclease"/>
</dbReference>
<feature type="domain" description="DUF3696" evidence="1">
    <location>
        <begin position="311"/>
        <end position="341"/>
    </location>
</feature>
<evidence type="ECO:0000259" key="2">
    <source>
        <dbReference type="Pfam" id="PF13175"/>
    </source>
</evidence>
<dbReference type="PIRSF" id="PIRSF034888">
    <property type="entry name" value="P-loop_UCP034888"/>
    <property type="match status" value="1"/>
</dbReference>
<feature type="domain" description="Endonuclease GajA/Old nuclease/RecF-like AAA" evidence="2">
    <location>
        <begin position="1"/>
        <end position="93"/>
    </location>
</feature>
<reference evidence="3" key="1">
    <citation type="submission" date="2019-08" db="EMBL/GenBank/DDBJ databases">
        <authorList>
            <person name="Kucharzyk K."/>
            <person name="Murdoch R.W."/>
            <person name="Higgins S."/>
            <person name="Loffler F."/>
        </authorList>
    </citation>
    <scope>NUCLEOTIDE SEQUENCE</scope>
</reference>
<dbReference type="InterPro" id="IPR027417">
    <property type="entry name" value="P-loop_NTPase"/>
</dbReference>
<organism evidence="3">
    <name type="scientific">bioreactor metagenome</name>
    <dbReference type="NCBI Taxonomy" id="1076179"/>
    <lineage>
        <taxon>unclassified sequences</taxon>
        <taxon>metagenomes</taxon>
        <taxon>ecological metagenomes</taxon>
    </lineage>
</organism>
<name>A0A644TIR9_9ZZZZ</name>
<feature type="domain" description="Endonuclease GajA/Old nuclease/RecF-like AAA" evidence="2">
    <location>
        <begin position="202"/>
        <end position="278"/>
    </location>
</feature>
<dbReference type="Pfam" id="PF13175">
    <property type="entry name" value="AAA_15"/>
    <property type="match status" value="2"/>
</dbReference>
<dbReference type="InterPro" id="IPR014592">
    <property type="entry name" value="P-loop_UCP034888"/>
</dbReference>
<dbReference type="SUPFAM" id="SSF52540">
    <property type="entry name" value="P-loop containing nucleoside triphosphate hydrolases"/>
    <property type="match status" value="1"/>
</dbReference>
<dbReference type="Gene3D" id="3.40.50.300">
    <property type="entry name" value="P-loop containing nucleotide triphosphate hydrolases"/>
    <property type="match status" value="1"/>
</dbReference>
<dbReference type="Pfam" id="PF12476">
    <property type="entry name" value="DUF3696"/>
    <property type="match status" value="1"/>
</dbReference>
<dbReference type="PANTHER" id="PTHR43581:SF4">
    <property type="entry name" value="ATP_GTP PHOSPHATASE"/>
    <property type="match status" value="1"/>
</dbReference>
<dbReference type="InterPro" id="IPR022532">
    <property type="entry name" value="DUF3696"/>
</dbReference>
<accession>A0A644TIR9</accession>
<dbReference type="InterPro" id="IPR041685">
    <property type="entry name" value="AAA_GajA/Old/RecF-like"/>
</dbReference>
<protein>
    <recommendedName>
        <fullName evidence="4">DNA replication and repair protein RecF</fullName>
    </recommendedName>
</protein>